<reference evidence="1 2" key="1">
    <citation type="submission" date="2016-08" db="EMBL/GenBank/DDBJ databases">
        <authorList>
            <consortium name="Lentinula edodes genome sequencing consortium"/>
            <person name="Sakamoto Y."/>
            <person name="Nakade K."/>
            <person name="Sato S."/>
            <person name="Yoshida Y."/>
            <person name="Miyazaki K."/>
            <person name="Natsume S."/>
            <person name="Konno N."/>
        </authorList>
    </citation>
    <scope>NUCLEOTIDE SEQUENCE [LARGE SCALE GENOMIC DNA]</scope>
    <source>
        <strain evidence="1 2">NBRC 111202</strain>
    </source>
</reference>
<reference evidence="1 2" key="2">
    <citation type="submission" date="2017-02" db="EMBL/GenBank/DDBJ databases">
        <title>A genome survey and senescence transcriptome analysis in Lentinula edodes.</title>
        <authorList>
            <person name="Sakamoto Y."/>
            <person name="Nakade K."/>
            <person name="Sato S."/>
            <person name="Yoshida Y."/>
            <person name="Miyazaki K."/>
            <person name="Natsume S."/>
            <person name="Konno N."/>
        </authorList>
    </citation>
    <scope>NUCLEOTIDE SEQUENCE [LARGE SCALE GENOMIC DNA]</scope>
    <source>
        <strain evidence="1 2">NBRC 111202</strain>
    </source>
</reference>
<name>A0A1Q3DUR6_LENED</name>
<gene>
    <name evidence="1" type="ORF">LENED_000108</name>
</gene>
<dbReference type="AlphaFoldDB" id="A0A1Q3DUR6"/>
<accession>A0A1Q3DUR6</accession>
<evidence type="ECO:0000313" key="2">
    <source>
        <dbReference type="Proteomes" id="UP000188533"/>
    </source>
</evidence>
<sequence length="104" mass="11885">MARIPLASRPLDFVYLCFFLNHIPASILPTFKNSILKPMYSPRYCGCANGGLLSQQTHYLRLLLEEMTPYMDNLFGLDASHGLSYHSNSQSSYLEILRLRALEK</sequence>
<evidence type="ECO:0000313" key="1">
    <source>
        <dbReference type="EMBL" id="GAV98712.1"/>
    </source>
</evidence>
<dbReference type="EMBL" id="BDGU01000002">
    <property type="protein sequence ID" value="GAV98712.1"/>
    <property type="molecule type" value="Genomic_DNA"/>
</dbReference>
<protein>
    <submittedName>
        <fullName evidence="1">Uncharacterized protein</fullName>
    </submittedName>
</protein>
<organism evidence="1 2">
    <name type="scientific">Lentinula edodes</name>
    <name type="common">Shiitake mushroom</name>
    <name type="synonym">Lentinus edodes</name>
    <dbReference type="NCBI Taxonomy" id="5353"/>
    <lineage>
        <taxon>Eukaryota</taxon>
        <taxon>Fungi</taxon>
        <taxon>Dikarya</taxon>
        <taxon>Basidiomycota</taxon>
        <taxon>Agaricomycotina</taxon>
        <taxon>Agaricomycetes</taxon>
        <taxon>Agaricomycetidae</taxon>
        <taxon>Agaricales</taxon>
        <taxon>Marasmiineae</taxon>
        <taxon>Omphalotaceae</taxon>
        <taxon>Lentinula</taxon>
    </lineage>
</organism>
<proteinExistence type="predicted"/>
<keyword evidence="2" id="KW-1185">Reference proteome</keyword>
<dbReference type="Proteomes" id="UP000188533">
    <property type="component" value="Unassembled WGS sequence"/>
</dbReference>
<comment type="caution">
    <text evidence="1">The sequence shown here is derived from an EMBL/GenBank/DDBJ whole genome shotgun (WGS) entry which is preliminary data.</text>
</comment>